<proteinExistence type="predicted"/>
<dbReference type="NCBIfam" id="NF038146">
    <property type="entry name" value="LxmA_leader"/>
    <property type="match status" value="1"/>
</dbReference>
<protein>
    <submittedName>
        <fullName evidence="1">Uncharacterized protein</fullName>
    </submittedName>
</protein>
<name>A0A1N7CMP4_9ACTN</name>
<dbReference type="AlphaFoldDB" id="A0A1N7CMP4"/>
<sequence length="55" mass="5677">MDTTEQLIAGYTAYTDAEEIGVPVEGEAPATTPTLSTAVCASAVSVTVATWYYGC</sequence>
<gene>
    <name evidence="1" type="ORF">SAMN05421833_11279</name>
</gene>
<accession>A0A1N7CMP4</accession>
<organism evidence="1 2">
    <name type="scientific">Microbispora rosea</name>
    <dbReference type="NCBI Taxonomy" id="58117"/>
    <lineage>
        <taxon>Bacteria</taxon>
        <taxon>Bacillati</taxon>
        <taxon>Actinomycetota</taxon>
        <taxon>Actinomycetes</taxon>
        <taxon>Streptosporangiales</taxon>
        <taxon>Streptosporangiaceae</taxon>
        <taxon>Microbispora</taxon>
    </lineage>
</organism>
<dbReference type="InterPro" id="IPR049906">
    <property type="entry name" value="LxmA-like_leader"/>
</dbReference>
<dbReference type="EMBL" id="FTNI01000012">
    <property type="protein sequence ID" value="SIR64717.1"/>
    <property type="molecule type" value="Genomic_DNA"/>
</dbReference>
<dbReference type="RefSeq" id="WP_167769265.1">
    <property type="nucleotide sequence ID" value="NZ_FTNI01000012.1"/>
</dbReference>
<reference evidence="2" key="1">
    <citation type="submission" date="2017-01" db="EMBL/GenBank/DDBJ databases">
        <authorList>
            <person name="Varghese N."/>
            <person name="Submissions S."/>
        </authorList>
    </citation>
    <scope>NUCLEOTIDE SEQUENCE [LARGE SCALE GENOMIC DNA]</scope>
    <source>
        <strain evidence="2">ATCC 12950</strain>
    </source>
</reference>
<dbReference type="STRING" id="58117.SAMN05421833_11279"/>
<keyword evidence="2" id="KW-1185">Reference proteome</keyword>
<evidence type="ECO:0000313" key="1">
    <source>
        <dbReference type="EMBL" id="SIR64717.1"/>
    </source>
</evidence>
<dbReference type="Proteomes" id="UP000186096">
    <property type="component" value="Unassembled WGS sequence"/>
</dbReference>
<evidence type="ECO:0000313" key="2">
    <source>
        <dbReference type="Proteomes" id="UP000186096"/>
    </source>
</evidence>